<dbReference type="AlphaFoldDB" id="A0A168HPA3"/>
<dbReference type="OrthoDB" id="2288692at2759"/>
<sequence length="234" mass="25730">MLTLRGPPSHDKVKCASQSSQASNLAFQHHMRQKHPKLPSFAPLRDDGSLEEFSLENVAALVLGVQDESKKATSNSVLEFHDLVPMKAALENRSGATLYLPIAVPKQSITHMDEFNQHSDFLMQQFTATSSPLERPFRMNAQQRPEDTYKDIKIIVIDKQTDGGGIINKLVLGTSKFDILVTASVLLHPLSTSAASVGPSCNPFIANIDLSTASLHLERRAYGKIDAHIIHINP</sequence>
<comment type="caution">
    <text evidence="1">The sequence shown here is derived from an EMBL/GenBank/DDBJ whole genome shotgun (WGS) entry which is preliminary data.</text>
</comment>
<proteinExistence type="predicted"/>
<name>A0A168HPA3_MUCCL</name>
<keyword evidence="2" id="KW-1185">Reference proteome</keyword>
<organism evidence="1 2">
    <name type="scientific">Mucor lusitanicus CBS 277.49</name>
    <dbReference type="NCBI Taxonomy" id="747725"/>
    <lineage>
        <taxon>Eukaryota</taxon>
        <taxon>Fungi</taxon>
        <taxon>Fungi incertae sedis</taxon>
        <taxon>Mucoromycota</taxon>
        <taxon>Mucoromycotina</taxon>
        <taxon>Mucoromycetes</taxon>
        <taxon>Mucorales</taxon>
        <taxon>Mucorineae</taxon>
        <taxon>Mucoraceae</taxon>
        <taxon>Mucor</taxon>
    </lineage>
</organism>
<dbReference type="VEuPathDB" id="FungiDB:MUCCIDRAFT_166471"/>
<reference evidence="1 2" key="1">
    <citation type="submission" date="2015-06" db="EMBL/GenBank/DDBJ databases">
        <title>Expansion of signal transduction pathways in fungi by whole-genome duplication.</title>
        <authorList>
            <consortium name="DOE Joint Genome Institute"/>
            <person name="Corrochano L.M."/>
            <person name="Kuo A."/>
            <person name="Marcet-Houben M."/>
            <person name="Polaino S."/>
            <person name="Salamov A."/>
            <person name="Villalobos J.M."/>
            <person name="Alvarez M.I."/>
            <person name="Avalos J."/>
            <person name="Benito E.P."/>
            <person name="Benoit I."/>
            <person name="Burger G."/>
            <person name="Camino L.P."/>
            <person name="Canovas D."/>
            <person name="Cerda-Olmedo E."/>
            <person name="Cheng J.-F."/>
            <person name="Dominguez A."/>
            <person name="Elias M."/>
            <person name="Eslava A.P."/>
            <person name="Glaser F."/>
            <person name="Grimwood J."/>
            <person name="Gutierrez G."/>
            <person name="Heitman J."/>
            <person name="Henrissat B."/>
            <person name="Iturriaga E.A."/>
            <person name="Lang B.F."/>
            <person name="Lavin J.L."/>
            <person name="Lee S."/>
            <person name="Li W."/>
            <person name="Lindquist E."/>
            <person name="Lopez-Garcia S."/>
            <person name="Luque E.M."/>
            <person name="Marcos A.T."/>
            <person name="Martin J."/>
            <person name="Mccluskey K."/>
            <person name="Medina H.R."/>
            <person name="Miralles-Duran A."/>
            <person name="Miyazaki A."/>
            <person name="Munoz-Torres E."/>
            <person name="Oguiza J.A."/>
            <person name="Ohm R."/>
            <person name="Olmedo M."/>
            <person name="Orejas M."/>
            <person name="Ortiz-Castellanos L."/>
            <person name="Pisabarro A.G."/>
            <person name="Rodriguez-Romero J."/>
            <person name="Ruiz-Herrera J."/>
            <person name="Ruiz-Vazquez R."/>
            <person name="Sanz C."/>
            <person name="Schackwitz W."/>
            <person name="Schmutz J."/>
            <person name="Shahriari M."/>
            <person name="Shelest E."/>
            <person name="Silva-Franco F."/>
            <person name="Soanes D."/>
            <person name="Syed K."/>
            <person name="Tagua V.G."/>
            <person name="Talbot N.J."/>
            <person name="Thon M."/>
            <person name="De Vries R.P."/>
            <person name="Wiebenga A."/>
            <person name="Yadav J.S."/>
            <person name="Braun E.L."/>
            <person name="Baker S."/>
            <person name="Garre V."/>
            <person name="Horwitz B."/>
            <person name="Torres-Martinez S."/>
            <person name="Idnurm A."/>
            <person name="Herrera-Estrella A."/>
            <person name="Gabaldon T."/>
            <person name="Grigoriev I.V."/>
        </authorList>
    </citation>
    <scope>NUCLEOTIDE SEQUENCE [LARGE SCALE GENOMIC DNA]</scope>
    <source>
        <strain evidence="1 2">CBS 277.49</strain>
    </source>
</reference>
<gene>
    <name evidence="1" type="ORF">MUCCIDRAFT_166471</name>
</gene>
<protein>
    <submittedName>
        <fullName evidence="1">Uncharacterized protein</fullName>
    </submittedName>
</protein>
<evidence type="ECO:0000313" key="1">
    <source>
        <dbReference type="EMBL" id="OAC99022.1"/>
    </source>
</evidence>
<dbReference type="EMBL" id="AMYB01000008">
    <property type="protein sequence ID" value="OAC99022.1"/>
    <property type="molecule type" value="Genomic_DNA"/>
</dbReference>
<accession>A0A168HPA3</accession>
<dbReference type="Proteomes" id="UP000077051">
    <property type="component" value="Unassembled WGS sequence"/>
</dbReference>
<evidence type="ECO:0000313" key="2">
    <source>
        <dbReference type="Proteomes" id="UP000077051"/>
    </source>
</evidence>